<dbReference type="InParanoid" id="A0A067P408"/>
<dbReference type="AlphaFoldDB" id="A0A067P408"/>
<dbReference type="OrthoDB" id="412788at2759"/>
<dbReference type="SUPFAM" id="SSF52833">
    <property type="entry name" value="Thioredoxin-like"/>
    <property type="match status" value="1"/>
</dbReference>
<proteinExistence type="predicted"/>
<reference evidence="3" key="1">
    <citation type="journal article" date="2014" name="Proc. Natl. Acad. Sci. U.S.A.">
        <title>Extensive sampling of basidiomycete genomes demonstrates inadequacy of the white-rot/brown-rot paradigm for wood decay fungi.</title>
        <authorList>
            <person name="Riley R."/>
            <person name="Salamov A.A."/>
            <person name="Brown D.W."/>
            <person name="Nagy L.G."/>
            <person name="Floudas D."/>
            <person name="Held B.W."/>
            <person name="Levasseur A."/>
            <person name="Lombard V."/>
            <person name="Morin E."/>
            <person name="Otillar R."/>
            <person name="Lindquist E.A."/>
            <person name="Sun H."/>
            <person name="LaButti K.M."/>
            <person name="Schmutz J."/>
            <person name="Jabbour D."/>
            <person name="Luo H."/>
            <person name="Baker S.E."/>
            <person name="Pisabarro A.G."/>
            <person name="Walton J.D."/>
            <person name="Blanchette R.A."/>
            <person name="Henrissat B."/>
            <person name="Martin F."/>
            <person name="Cullen D."/>
            <person name="Hibbett D.S."/>
            <person name="Grigoriev I.V."/>
        </authorList>
    </citation>
    <scope>NUCLEOTIDE SEQUENCE [LARGE SCALE GENOMIC DNA]</scope>
    <source>
        <strain evidence="3">PC15</strain>
    </source>
</reference>
<dbReference type="Pfam" id="PF13417">
    <property type="entry name" value="GST_N_3"/>
    <property type="match status" value="1"/>
</dbReference>
<dbReference type="EMBL" id="KL198006">
    <property type="protein sequence ID" value="KDQ30616.1"/>
    <property type="molecule type" value="Genomic_DNA"/>
</dbReference>
<evidence type="ECO:0000259" key="1">
    <source>
        <dbReference type="Pfam" id="PF13417"/>
    </source>
</evidence>
<sequence length="280" mass="30207">MSQSSTPVLYTFGGSVWAAVPELALRELGYSSDTISKQTVNLVLGENFKPDFIKINPNATLPTLEADGKAYTSTTDVTAYLVQNAPKKVKAGNADFIKEIHEDSIDPNFALLLARNQEELAAKAAGLPGVFLSNRQDTLAKVAASIEGKEFEEFYADKIAGNGGLLDIYRGNALEATKDGFFQQSQDHFANVGAYILKSLPQRLPQATAFLGGDIPGEDDFHLGAWLARIAATVGAIKSEEGLTALKDAFGAEVPEQVAGYWKAWSSRDSWKDVYGEGLH</sequence>
<dbReference type="VEuPathDB" id="FungiDB:PLEOSDRAFT_1082001"/>
<dbReference type="InterPro" id="IPR036249">
    <property type="entry name" value="Thioredoxin-like_sf"/>
</dbReference>
<organism evidence="2 3">
    <name type="scientific">Pleurotus ostreatus (strain PC15)</name>
    <name type="common">Oyster mushroom</name>
    <dbReference type="NCBI Taxonomy" id="1137138"/>
    <lineage>
        <taxon>Eukaryota</taxon>
        <taxon>Fungi</taxon>
        <taxon>Dikarya</taxon>
        <taxon>Basidiomycota</taxon>
        <taxon>Agaricomycotina</taxon>
        <taxon>Agaricomycetes</taxon>
        <taxon>Agaricomycetidae</taxon>
        <taxon>Agaricales</taxon>
        <taxon>Pleurotineae</taxon>
        <taxon>Pleurotaceae</taxon>
        <taxon>Pleurotus</taxon>
    </lineage>
</organism>
<evidence type="ECO:0000313" key="2">
    <source>
        <dbReference type="EMBL" id="KDQ30616.1"/>
    </source>
</evidence>
<dbReference type="HOGENOM" id="CLU_063115_1_0_1"/>
<evidence type="ECO:0000313" key="3">
    <source>
        <dbReference type="Proteomes" id="UP000027073"/>
    </source>
</evidence>
<protein>
    <recommendedName>
        <fullName evidence="1">GST N-terminal domain-containing protein</fullName>
    </recommendedName>
</protein>
<dbReference type="Proteomes" id="UP000027073">
    <property type="component" value="Unassembled WGS sequence"/>
</dbReference>
<dbReference type="STRING" id="1137138.A0A067P408"/>
<dbReference type="InterPro" id="IPR004045">
    <property type="entry name" value="Glutathione_S-Trfase_N"/>
</dbReference>
<gene>
    <name evidence="2" type="ORF">PLEOSDRAFT_1082001</name>
</gene>
<name>A0A067P408_PLEO1</name>
<dbReference type="Gene3D" id="3.40.30.10">
    <property type="entry name" value="Glutaredoxin"/>
    <property type="match status" value="1"/>
</dbReference>
<feature type="domain" description="GST N-terminal" evidence="1">
    <location>
        <begin position="9"/>
        <end position="87"/>
    </location>
</feature>
<accession>A0A067P408</accession>